<dbReference type="Proteomes" id="UP000467840">
    <property type="component" value="Chromosome 16"/>
</dbReference>
<dbReference type="GO" id="GO:0004565">
    <property type="term" value="F:beta-galactosidase activity"/>
    <property type="evidence" value="ECO:0007669"/>
    <property type="project" value="UniProtKB-EC"/>
</dbReference>
<sequence>MWPDLIRKAKDGGVDVVETYIFWNLHEPRRQEYHGGTNFGRTSGGPYITTSYDYDAPLDEYGNLNQPKWGHLKQLMLQLNQGRKSSLVDTLQLHSLGTMLMLIHKPLDDKETKLCVNLIGTSWNNANLSVNTSGHVLHAFVNRKLVGSQWGTGGDFNFLFNKAATFNSGTKPTGINGGPVKLLGSGSDVMDLSSNSWSYKVGLVSEAQKFHNGDHSAKWSSNNLPDGQPFTWYKDHVSQLLEDEYCRQWSRYTSQGREPCKFMAFCLQTAEGYIFVLGHKDGHFWTKSLEMVDIWLRGSYSVSLEGCLLEEDLQVMFRRDNSSTFSGGGHWRGRRSVVALLETSHGYFLLTALELVVCGPFGLFVFGAEFTFSSQL</sequence>
<dbReference type="InterPro" id="IPR017853">
    <property type="entry name" value="GH"/>
</dbReference>
<comment type="caution">
    <text evidence="5">The sequence shown here is derived from an EMBL/GenBank/DDBJ whole genome shotgun (WGS) entry which is preliminary data.</text>
</comment>
<keyword evidence="6" id="KW-1185">Reference proteome</keyword>
<dbReference type="InterPro" id="IPR001944">
    <property type="entry name" value="Glycoside_Hdrlase_35"/>
</dbReference>
<dbReference type="EC" id="3.2.1.23" evidence="3"/>
<dbReference type="Gene3D" id="2.60.120.260">
    <property type="entry name" value="Galactose-binding domain-like"/>
    <property type="match status" value="1"/>
</dbReference>
<dbReference type="Gene3D" id="3.20.20.80">
    <property type="entry name" value="Glycosidases"/>
    <property type="match status" value="1"/>
</dbReference>
<dbReference type="InterPro" id="IPR031330">
    <property type="entry name" value="Gly_Hdrlase_35_cat"/>
</dbReference>
<evidence type="ECO:0000259" key="4">
    <source>
        <dbReference type="Pfam" id="PF01301"/>
    </source>
</evidence>
<organism evidence="5 6">
    <name type="scientific">Hevea brasiliensis</name>
    <name type="common">Para rubber tree</name>
    <name type="synonym">Siphonia brasiliensis</name>
    <dbReference type="NCBI Taxonomy" id="3981"/>
    <lineage>
        <taxon>Eukaryota</taxon>
        <taxon>Viridiplantae</taxon>
        <taxon>Streptophyta</taxon>
        <taxon>Embryophyta</taxon>
        <taxon>Tracheophyta</taxon>
        <taxon>Spermatophyta</taxon>
        <taxon>Magnoliopsida</taxon>
        <taxon>eudicotyledons</taxon>
        <taxon>Gunneridae</taxon>
        <taxon>Pentapetalae</taxon>
        <taxon>rosids</taxon>
        <taxon>fabids</taxon>
        <taxon>Malpighiales</taxon>
        <taxon>Euphorbiaceae</taxon>
        <taxon>Crotonoideae</taxon>
        <taxon>Micrandreae</taxon>
        <taxon>Hevea</taxon>
    </lineage>
</organism>
<evidence type="ECO:0000313" key="6">
    <source>
        <dbReference type="Proteomes" id="UP000467840"/>
    </source>
</evidence>
<reference evidence="5 6" key="1">
    <citation type="journal article" date="2020" name="Mol. Plant">
        <title>The Chromosome-Based Rubber Tree Genome Provides New Insights into Spurge Genome Evolution and Rubber Biosynthesis.</title>
        <authorList>
            <person name="Liu J."/>
            <person name="Shi C."/>
            <person name="Shi C.C."/>
            <person name="Li W."/>
            <person name="Zhang Q.J."/>
            <person name="Zhang Y."/>
            <person name="Li K."/>
            <person name="Lu H.F."/>
            <person name="Shi C."/>
            <person name="Zhu S.T."/>
            <person name="Xiao Z.Y."/>
            <person name="Nan H."/>
            <person name="Yue Y."/>
            <person name="Zhu X.G."/>
            <person name="Wu Y."/>
            <person name="Hong X.N."/>
            <person name="Fan G.Y."/>
            <person name="Tong Y."/>
            <person name="Zhang D."/>
            <person name="Mao C.L."/>
            <person name="Liu Y.L."/>
            <person name="Hao S.J."/>
            <person name="Liu W.Q."/>
            <person name="Lv M.Q."/>
            <person name="Zhang H.B."/>
            <person name="Liu Y."/>
            <person name="Hu-Tang G.R."/>
            <person name="Wang J.P."/>
            <person name="Wang J.H."/>
            <person name="Sun Y.H."/>
            <person name="Ni S.B."/>
            <person name="Chen W.B."/>
            <person name="Zhang X.C."/>
            <person name="Jiao Y.N."/>
            <person name="Eichler E.E."/>
            <person name="Li G.H."/>
            <person name="Liu X."/>
            <person name="Gao L.Z."/>
        </authorList>
    </citation>
    <scope>NUCLEOTIDE SEQUENCE [LARGE SCALE GENOMIC DNA]</scope>
    <source>
        <strain evidence="6">cv. GT1</strain>
        <tissue evidence="5">Leaf</tissue>
    </source>
</reference>
<gene>
    <name evidence="5" type="ORF">GH714_028044</name>
</gene>
<dbReference type="EMBL" id="JAAGAX010000009">
    <property type="protein sequence ID" value="KAF2304145.1"/>
    <property type="molecule type" value="Genomic_DNA"/>
</dbReference>
<dbReference type="GO" id="GO:0005975">
    <property type="term" value="P:carbohydrate metabolic process"/>
    <property type="evidence" value="ECO:0007669"/>
    <property type="project" value="InterPro"/>
</dbReference>
<comment type="similarity">
    <text evidence="2">Belongs to the glycosyl hydrolase 35 family.</text>
</comment>
<feature type="domain" description="Glycoside hydrolase 35 catalytic" evidence="4">
    <location>
        <begin position="33"/>
        <end position="76"/>
    </location>
</feature>
<accession>A0A6A6LUG6</accession>
<dbReference type="AlphaFoldDB" id="A0A6A6LUG6"/>
<dbReference type="Pfam" id="PF01301">
    <property type="entry name" value="Glyco_hydro_35"/>
    <property type="match status" value="1"/>
</dbReference>
<evidence type="ECO:0000256" key="1">
    <source>
        <dbReference type="ARBA" id="ARBA00001412"/>
    </source>
</evidence>
<dbReference type="PANTHER" id="PTHR23421">
    <property type="entry name" value="BETA-GALACTOSIDASE RELATED"/>
    <property type="match status" value="1"/>
</dbReference>
<dbReference type="SUPFAM" id="SSF51445">
    <property type="entry name" value="(Trans)glycosidases"/>
    <property type="match status" value="2"/>
</dbReference>
<comment type="catalytic activity">
    <reaction evidence="1">
        <text>Hydrolysis of terminal non-reducing beta-D-galactose residues in beta-D-galactosides.</text>
        <dbReference type="EC" id="3.2.1.23"/>
    </reaction>
</comment>
<protein>
    <recommendedName>
        <fullName evidence="3">beta-galactosidase</fullName>
        <ecNumber evidence="3">3.2.1.23</ecNumber>
    </recommendedName>
</protein>
<proteinExistence type="inferred from homology"/>
<evidence type="ECO:0000256" key="2">
    <source>
        <dbReference type="ARBA" id="ARBA00009809"/>
    </source>
</evidence>
<evidence type="ECO:0000256" key="3">
    <source>
        <dbReference type="ARBA" id="ARBA00012756"/>
    </source>
</evidence>
<name>A0A6A6LUG6_HEVBR</name>
<evidence type="ECO:0000313" key="5">
    <source>
        <dbReference type="EMBL" id="KAF2304145.1"/>
    </source>
</evidence>